<dbReference type="Proteomes" id="UP000078561">
    <property type="component" value="Unassembled WGS sequence"/>
</dbReference>
<evidence type="ECO:0000313" key="3">
    <source>
        <dbReference type="Proteomes" id="UP000078561"/>
    </source>
</evidence>
<dbReference type="OrthoDB" id="2417874at2759"/>
<dbReference type="AlphaFoldDB" id="A0A168SVB8"/>
<feature type="region of interest" description="Disordered" evidence="1">
    <location>
        <begin position="1"/>
        <end position="32"/>
    </location>
</feature>
<keyword evidence="3" id="KW-1185">Reference proteome</keyword>
<evidence type="ECO:0000256" key="1">
    <source>
        <dbReference type="SAM" id="MobiDB-lite"/>
    </source>
</evidence>
<feature type="compositionally biased region" description="Polar residues" evidence="1">
    <location>
        <begin position="8"/>
        <end position="21"/>
    </location>
</feature>
<reference evidence="2" key="1">
    <citation type="submission" date="2016-04" db="EMBL/GenBank/DDBJ databases">
        <authorList>
            <person name="Evans L.H."/>
            <person name="Alamgir A."/>
            <person name="Owens N."/>
            <person name="Weber N.D."/>
            <person name="Virtaneva K."/>
            <person name="Barbian K."/>
            <person name="Babar A."/>
            <person name="Rosenke K."/>
        </authorList>
    </citation>
    <scope>NUCLEOTIDE SEQUENCE [LARGE SCALE GENOMIC DNA]</scope>
    <source>
        <strain evidence="2">CBS 101.48</strain>
    </source>
</reference>
<gene>
    <name evidence="2" type="primary">ABSGL_14676.1 scaffold 14966</name>
</gene>
<name>A0A168SVB8_ABSGL</name>
<dbReference type="EMBL" id="LT554985">
    <property type="protein sequence ID" value="SAM09002.1"/>
    <property type="molecule type" value="Genomic_DNA"/>
</dbReference>
<organism evidence="2">
    <name type="scientific">Absidia glauca</name>
    <name type="common">Pin mould</name>
    <dbReference type="NCBI Taxonomy" id="4829"/>
    <lineage>
        <taxon>Eukaryota</taxon>
        <taxon>Fungi</taxon>
        <taxon>Fungi incertae sedis</taxon>
        <taxon>Mucoromycota</taxon>
        <taxon>Mucoromycotina</taxon>
        <taxon>Mucoromycetes</taxon>
        <taxon>Mucorales</taxon>
        <taxon>Cunninghamellaceae</taxon>
        <taxon>Absidia</taxon>
    </lineage>
</organism>
<dbReference type="InParanoid" id="A0A168SVB8"/>
<accession>A0A168SVB8</accession>
<sequence>MERLTDKAVSNGSSCRSPQFNSGNSDSDSDSMDDQHQVIAYADDLCIFVNSHAEYLHILQLFLTYGRASNAKLNVSQTQAFSLTGAAHPEWQTFLSQYDIHQWFDKFSSSYLTYLGYPLLYTHAQSLLSKIHQIHGLLSLRRLTYRDKVTARNSIFSSKLWHILRLVPSQFPSSAPPKWPSFPSSITLQKCLGSLGSLFVDLSVLVVVSNRLFLDR</sequence>
<evidence type="ECO:0000313" key="2">
    <source>
        <dbReference type="EMBL" id="SAM09002.1"/>
    </source>
</evidence>
<proteinExistence type="predicted"/>
<protein>
    <submittedName>
        <fullName evidence="2">Uncharacterized protein</fullName>
    </submittedName>
</protein>